<dbReference type="RefSeq" id="WP_094996173.1">
    <property type="nucleotide sequence ID" value="NZ_BMJL01000001.1"/>
</dbReference>
<dbReference type="InterPro" id="IPR013022">
    <property type="entry name" value="Xyl_isomerase-like_TIM-brl"/>
</dbReference>
<organism evidence="2 3">
    <name type="scientific">Maribacter cobaltidurans</name>
    <dbReference type="NCBI Taxonomy" id="1178778"/>
    <lineage>
        <taxon>Bacteria</taxon>
        <taxon>Pseudomonadati</taxon>
        <taxon>Bacteroidota</taxon>
        <taxon>Flavobacteriia</taxon>
        <taxon>Flavobacteriales</taxon>
        <taxon>Flavobacteriaceae</taxon>
        <taxon>Maribacter</taxon>
    </lineage>
</organism>
<dbReference type="EMBL" id="CP022957">
    <property type="protein sequence ID" value="ASV29547.1"/>
    <property type="molecule type" value="Genomic_DNA"/>
</dbReference>
<dbReference type="Gene3D" id="3.20.20.150">
    <property type="entry name" value="Divalent-metal-dependent TIM barrel enzymes"/>
    <property type="match status" value="1"/>
</dbReference>
<gene>
    <name evidence="2" type="ORF">CJ263_04545</name>
</gene>
<evidence type="ECO:0000313" key="2">
    <source>
        <dbReference type="EMBL" id="ASV29547.1"/>
    </source>
</evidence>
<name>A0A223V2S5_9FLAO</name>
<dbReference type="OrthoDB" id="1114629at2"/>
<sequence length="341" mass="38129">MKTNRRAFIAKIGTAAACIPLVKFTPLTIIKPPKTFDFEISLAEFSFASELYTGKMSNMDFPERAKNVHGINVLEYVSGFFKEKHTDHNYLKELKQRCDDLGMINHLIMVDGGNIASIDAQERNKAVEGHYPWVDAAKFLGCTAIRVNLGDTMAALTGKKEPGAPEEIAEAAVDGYGQLLDYANKVGIQVLVENHFGLSTNPDWLVGIMKQLNQENKGFLPDFGNFCSERSKAASMDFKDLLNTECLHEYDKYEGVTKMMPYTKAISAKTYLFNENGEAQKTDFYKMFKIIKENGWSGKYVGIEYEGGIMRDLAGKPGYLSNDEGVSATKSLLEKVRRELT</sequence>
<accession>A0A223V2S5</accession>
<dbReference type="AlphaFoldDB" id="A0A223V2S5"/>
<proteinExistence type="predicted"/>
<dbReference type="Pfam" id="PF01261">
    <property type="entry name" value="AP_endonuc_2"/>
    <property type="match status" value="1"/>
</dbReference>
<dbReference type="PANTHER" id="PTHR12110:SF53">
    <property type="entry name" value="BLR5974 PROTEIN"/>
    <property type="match status" value="1"/>
</dbReference>
<dbReference type="KEGG" id="marb:CJ263_04545"/>
<dbReference type="SUPFAM" id="SSF51658">
    <property type="entry name" value="Xylose isomerase-like"/>
    <property type="match status" value="1"/>
</dbReference>
<dbReference type="GO" id="GO:0016853">
    <property type="term" value="F:isomerase activity"/>
    <property type="evidence" value="ECO:0007669"/>
    <property type="project" value="UniProtKB-KW"/>
</dbReference>
<protein>
    <submittedName>
        <fullName evidence="2">Xylose isomerase</fullName>
    </submittedName>
</protein>
<keyword evidence="2" id="KW-0413">Isomerase</keyword>
<dbReference type="InterPro" id="IPR036237">
    <property type="entry name" value="Xyl_isomerase-like_sf"/>
</dbReference>
<dbReference type="PANTHER" id="PTHR12110">
    <property type="entry name" value="HYDROXYPYRUVATE ISOMERASE"/>
    <property type="match status" value="1"/>
</dbReference>
<reference evidence="2 3" key="1">
    <citation type="submission" date="2017-08" db="EMBL/GenBank/DDBJ databases">
        <title>The complete genome sequence of Maribacter sp. B1, isolated from deep-sea sediment.</title>
        <authorList>
            <person name="Wu Y.-H."/>
            <person name="Cheng H."/>
            <person name="Xu X.-W."/>
        </authorList>
    </citation>
    <scope>NUCLEOTIDE SEQUENCE [LARGE SCALE GENOMIC DNA]</scope>
    <source>
        <strain evidence="2 3">B1</strain>
    </source>
</reference>
<dbReference type="Proteomes" id="UP000215244">
    <property type="component" value="Chromosome"/>
</dbReference>
<evidence type="ECO:0000313" key="3">
    <source>
        <dbReference type="Proteomes" id="UP000215244"/>
    </source>
</evidence>
<keyword evidence="3" id="KW-1185">Reference proteome</keyword>
<evidence type="ECO:0000259" key="1">
    <source>
        <dbReference type="Pfam" id="PF01261"/>
    </source>
</evidence>
<dbReference type="InterPro" id="IPR050312">
    <property type="entry name" value="IolE/XylAMocC-like"/>
</dbReference>
<feature type="domain" description="Xylose isomerase-like TIM barrel" evidence="1">
    <location>
        <begin position="82"/>
        <end position="307"/>
    </location>
</feature>